<sequence>MHKQRILLLLVLLCAAPFATAQQAPTSGDSGAAMTPEQIMNDPDMPFVGSNTADVTIAEFVDYNCPYCKKSHPALKKLLASDPRIRVLYKEWPIFGPVSEYAARLALAAKWQGRYAIAHDALMSAPRRFTANEAVRAVLRTTGIDLKKLDADATKHEAEITRLLARNNLQAETIGLQGTPAWIVGPFLIPGGLDFAQLQEAVAEARKKDRKQ</sequence>
<keyword evidence="7" id="KW-0413">Isomerase</keyword>
<dbReference type="GO" id="GO:0016853">
    <property type="term" value="F:isomerase activity"/>
    <property type="evidence" value="ECO:0007669"/>
    <property type="project" value="UniProtKB-KW"/>
</dbReference>
<evidence type="ECO:0000256" key="2">
    <source>
        <dbReference type="ARBA" id="ARBA00023002"/>
    </source>
</evidence>
<dbReference type="GO" id="GO:0016491">
    <property type="term" value="F:oxidoreductase activity"/>
    <property type="evidence" value="ECO:0007669"/>
    <property type="project" value="UniProtKB-KW"/>
</dbReference>
<dbReference type="CDD" id="cd03023">
    <property type="entry name" value="DsbA_Com1_like"/>
    <property type="match status" value="1"/>
</dbReference>
<feature type="signal peptide" evidence="5">
    <location>
        <begin position="1"/>
        <end position="21"/>
    </location>
</feature>
<evidence type="ECO:0000256" key="1">
    <source>
        <dbReference type="ARBA" id="ARBA00022729"/>
    </source>
</evidence>
<dbReference type="PANTHER" id="PTHR13887:SF14">
    <property type="entry name" value="DISULFIDE BOND FORMATION PROTEIN D"/>
    <property type="match status" value="1"/>
</dbReference>
<evidence type="ECO:0000256" key="4">
    <source>
        <dbReference type="ARBA" id="ARBA00023284"/>
    </source>
</evidence>
<dbReference type="Pfam" id="PF01323">
    <property type="entry name" value="DSBA"/>
    <property type="match status" value="1"/>
</dbReference>
<proteinExistence type="predicted"/>
<evidence type="ECO:0000256" key="3">
    <source>
        <dbReference type="ARBA" id="ARBA00023157"/>
    </source>
</evidence>
<gene>
    <name evidence="7" type="ORF">SAMN02927914_05653</name>
</gene>
<keyword evidence="2" id="KW-0560">Oxidoreductase</keyword>
<evidence type="ECO:0000313" key="7">
    <source>
        <dbReference type="EMBL" id="SDA96504.1"/>
    </source>
</evidence>
<dbReference type="Gene3D" id="3.40.30.10">
    <property type="entry name" value="Glutaredoxin"/>
    <property type="match status" value="1"/>
</dbReference>
<dbReference type="SUPFAM" id="SSF52833">
    <property type="entry name" value="Thioredoxin-like"/>
    <property type="match status" value="1"/>
</dbReference>
<keyword evidence="3" id="KW-1015">Disulfide bond</keyword>
<name>A0A1G5ZNZ2_9HYPH</name>
<evidence type="ECO:0000259" key="6">
    <source>
        <dbReference type="PROSITE" id="PS51352"/>
    </source>
</evidence>
<feature type="domain" description="Thioredoxin" evidence="6">
    <location>
        <begin position="10"/>
        <end position="207"/>
    </location>
</feature>
<dbReference type="InterPro" id="IPR001853">
    <property type="entry name" value="DSBA-like_thioredoxin_dom"/>
</dbReference>
<dbReference type="InterPro" id="IPR013766">
    <property type="entry name" value="Thioredoxin_domain"/>
</dbReference>
<keyword evidence="4" id="KW-0676">Redox-active center</keyword>
<evidence type="ECO:0000256" key="5">
    <source>
        <dbReference type="SAM" id="SignalP"/>
    </source>
</evidence>
<accession>A0A1G5ZNZ2</accession>
<keyword evidence="1 5" id="KW-0732">Signal</keyword>
<feature type="chain" id="PRO_5011648900" evidence="5">
    <location>
        <begin position="22"/>
        <end position="212"/>
    </location>
</feature>
<organism evidence="7 8">
    <name type="scientific">Mesorhizobium qingshengii</name>
    <dbReference type="NCBI Taxonomy" id="1165689"/>
    <lineage>
        <taxon>Bacteria</taxon>
        <taxon>Pseudomonadati</taxon>
        <taxon>Pseudomonadota</taxon>
        <taxon>Alphaproteobacteria</taxon>
        <taxon>Hyphomicrobiales</taxon>
        <taxon>Phyllobacteriaceae</taxon>
        <taxon>Mesorhizobium</taxon>
    </lineage>
</organism>
<dbReference type="PANTHER" id="PTHR13887">
    <property type="entry name" value="GLUTATHIONE S-TRANSFERASE KAPPA"/>
    <property type="match status" value="1"/>
</dbReference>
<dbReference type="InterPro" id="IPR036249">
    <property type="entry name" value="Thioredoxin-like_sf"/>
</dbReference>
<reference evidence="7 8" key="1">
    <citation type="submission" date="2016-10" db="EMBL/GenBank/DDBJ databases">
        <authorList>
            <person name="de Groot N.N."/>
        </authorList>
    </citation>
    <scope>NUCLEOTIDE SEQUENCE [LARGE SCALE GENOMIC DNA]</scope>
    <source>
        <strain evidence="7 8">CGMCC 1.12097</strain>
    </source>
</reference>
<dbReference type="AlphaFoldDB" id="A0A1G5ZNZ2"/>
<protein>
    <submittedName>
        <fullName evidence="7">Protein-disulfide isomerase</fullName>
    </submittedName>
</protein>
<evidence type="ECO:0000313" key="8">
    <source>
        <dbReference type="Proteomes" id="UP000198588"/>
    </source>
</evidence>
<dbReference type="Proteomes" id="UP000198588">
    <property type="component" value="Unassembled WGS sequence"/>
</dbReference>
<dbReference type="STRING" id="1165689.SAMN02927914_05653"/>
<dbReference type="EMBL" id="FMXM01000024">
    <property type="protein sequence ID" value="SDA96504.1"/>
    <property type="molecule type" value="Genomic_DNA"/>
</dbReference>
<dbReference type="PROSITE" id="PS51352">
    <property type="entry name" value="THIOREDOXIN_2"/>
    <property type="match status" value="1"/>
</dbReference>